<dbReference type="InterPro" id="IPR011055">
    <property type="entry name" value="Dup_hybrid_motif"/>
</dbReference>
<evidence type="ECO:0000259" key="3">
    <source>
        <dbReference type="Pfam" id="PF01551"/>
    </source>
</evidence>
<keyword evidence="2" id="KW-0732">Signal</keyword>
<feature type="signal peptide" evidence="2">
    <location>
        <begin position="1"/>
        <end position="24"/>
    </location>
</feature>
<reference evidence="4" key="1">
    <citation type="submission" date="2018-05" db="EMBL/GenBank/DDBJ databases">
        <authorList>
            <person name="Lanie J.A."/>
            <person name="Ng W.-L."/>
            <person name="Kazmierczak K.M."/>
            <person name="Andrzejewski T.M."/>
            <person name="Davidsen T.M."/>
            <person name="Wayne K.J."/>
            <person name="Tettelin H."/>
            <person name="Glass J.I."/>
            <person name="Rusch D."/>
            <person name="Podicherti R."/>
            <person name="Tsui H.-C.T."/>
            <person name="Winkler M.E."/>
        </authorList>
    </citation>
    <scope>NUCLEOTIDE SEQUENCE</scope>
    <source>
        <strain evidence="4">KNB</strain>
    </source>
</reference>
<protein>
    <submittedName>
        <fullName evidence="4">Peptidase M23</fullName>
    </submittedName>
</protein>
<evidence type="ECO:0000256" key="2">
    <source>
        <dbReference type="SAM" id="SignalP"/>
    </source>
</evidence>
<dbReference type="GO" id="GO:0004222">
    <property type="term" value="F:metalloendopeptidase activity"/>
    <property type="evidence" value="ECO:0007669"/>
    <property type="project" value="TreeGrafter"/>
</dbReference>
<dbReference type="InterPro" id="IPR050570">
    <property type="entry name" value="Cell_wall_metabolism_enzyme"/>
</dbReference>
<dbReference type="SUPFAM" id="SSF51261">
    <property type="entry name" value="Duplicated hybrid motif"/>
    <property type="match status" value="1"/>
</dbReference>
<dbReference type="FunFam" id="2.70.70.10:FF:000003">
    <property type="entry name" value="Murein hydrolase activator EnvC"/>
    <property type="match status" value="1"/>
</dbReference>
<dbReference type="Pfam" id="PF01551">
    <property type="entry name" value="Peptidase_M23"/>
    <property type="match status" value="1"/>
</dbReference>
<evidence type="ECO:0000256" key="1">
    <source>
        <dbReference type="SAM" id="Coils"/>
    </source>
</evidence>
<dbReference type="InterPro" id="IPR016047">
    <property type="entry name" value="M23ase_b-sheet_dom"/>
</dbReference>
<dbReference type="Gene3D" id="6.10.250.3150">
    <property type="match status" value="1"/>
</dbReference>
<dbReference type="CDD" id="cd12797">
    <property type="entry name" value="M23_peptidase"/>
    <property type="match status" value="1"/>
</dbReference>
<name>A0A2X0QYK9_9PROT</name>
<dbReference type="PANTHER" id="PTHR21666">
    <property type="entry name" value="PEPTIDASE-RELATED"/>
    <property type="match status" value="1"/>
</dbReference>
<proteinExistence type="predicted"/>
<dbReference type="Gene3D" id="2.70.70.10">
    <property type="entry name" value="Glucose Permease (Domain IIA)"/>
    <property type="match status" value="1"/>
</dbReference>
<dbReference type="AlphaFoldDB" id="A0A2X0QYK9"/>
<evidence type="ECO:0000313" key="4">
    <source>
        <dbReference type="EMBL" id="SPS06687.1"/>
    </source>
</evidence>
<keyword evidence="1" id="KW-0175">Coiled coil</keyword>
<dbReference type="PANTHER" id="PTHR21666:SF270">
    <property type="entry name" value="MUREIN HYDROLASE ACTIVATOR ENVC"/>
    <property type="match status" value="1"/>
</dbReference>
<accession>A0A2X0QYK9</accession>
<organism evidence="4">
    <name type="scientific">Candidatus Nitrotoga fabula</name>
    <dbReference type="NCBI Taxonomy" id="2182327"/>
    <lineage>
        <taxon>Bacteria</taxon>
        <taxon>Pseudomonadati</taxon>
        <taxon>Pseudomonadota</taxon>
        <taxon>Betaproteobacteria</taxon>
        <taxon>Nitrosomonadales</taxon>
        <taxon>Gallionellaceae</taxon>
        <taxon>Candidatus Nitrotoga</taxon>
    </lineage>
</organism>
<gene>
    <name evidence="4" type="ORF">NITFAB_2280</name>
</gene>
<sequence length="390" mass="44224">MTVLLRHILLLSVCLFGGINSAHAQPQEELNSLRKQIAGLQKELEKTTESRSEAVNELRSSERAVSDSKRKLSGLTLQLRAATQNLHELQQQALQLESTIQLQQAMLGKLLYQQYLGGRQEYLKLLLNNKDPNQTARDMRYYEYIARSRSNWLGMLRSNLLQLKSVMEQTQQKTREISTLKIKETEQKKTLENDLLVRQQVISKFGEQLTQQRREIGRLQRDENRLSQLVAKLSRVLASQKSKGLFNNEKLPDNRFDGKPFEQLKGKLALPVAGEVLNKFGTPRPDSDVLWRGLQLRASSGQPVKSVAAGRVVFADWLRGFGNLMIIDHGNGYMSLYGNNETLYKQVGDLLRGGDTIAAVGNSGGNEDYGVYFELRHKGEPMDPISWVTR</sequence>
<feature type="chain" id="PRO_5016041489" evidence="2">
    <location>
        <begin position="25"/>
        <end position="390"/>
    </location>
</feature>
<dbReference type="EMBL" id="LS423452">
    <property type="protein sequence ID" value="SPS06687.1"/>
    <property type="molecule type" value="Genomic_DNA"/>
</dbReference>
<feature type="coiled-coil region" evidence="1">
    <location>
        <begin position="23"/>
        <end position="106"/>
    </location>
</feature>
<feature type="domain" description="M23ase beta-sheet core" evidence="3">
    <location>
        <begin position="291"/>
        <end position="384"/>
    </location>
</feature>